<protein>
    <recommendedName>
        <fullName evidence="1">Integrase catalytic domain-containing protein</fullName>
    </recommendedName>
</protein>
<evidence type="ECO:0000313" key="3">
    <source>
        <dbReference type="Proteomes" id="UP001634394"/>
    </source>
</evidence>
<keyword evidence="3" id="KW-1185">Reference proteome</keyword>
<sequence length="563" mass="63668">MATQADYFAEARGGTQSVILRDNRGGYQDQRLREPEKFGTQKGGNFQSGKGSYRSDKQCFTCKEFGHITHNSTKRKSFIQKVAVAIESRAWSGDSKREGLPCKGSEPNNASRVYKFKSHVQVDHDEIMSIGTCLFLEARVPTGTGTANGQTVTVVRDTGCTGAVVKRSLVREDQMHGWKSPCMLLNQTIDRVPVAKIEIETPFLTWTVEALCMDNPIYDLTIGNVDGSRLPTLSDFRFPIEQAVQIRAQTDKKPLLKLKVPEAVTDISRDEFTREQIRNGSLSKFAEKILSGTAKYCKGGGSSKFVRTKSLMYREFSPRDGGKYLQLVVVPQVYRSHVLRLAHESSMAGHLGIKKTTENTRVPLCKMPLIDTPFKRVAVDIVGPILPITDRKNRYILTLVHYAIRYPEAITLPSIEIERVAEALVDMFSRVGVPEEILTDCGSQFTSELMSEISRLLSIKQLRTTPYHPMGNGLVERFNGTLKQMLRLMCAEKPRDRDIYLNAILFAYREVPHESLGFSRFEFLYGRTIRVPMRILRELWSGDVRDGVVNTTYQYVVDLRERL</sequence>
<dbReference type="Gene3D" id="3.30.420.10">
    <property type="entry name" value="Ribonuclease H-like superfamily/Ribonuclease H"/>
    <property type="match status" value="1"/>
</dbReference>
<dbReference type="InterPro" id="IPR050951">
    <property type="entry name" value="Retrovirus_Pol_polyprotein"/>
</dbReference>
<dbReference type="InterPro" id="IPR001584">
    <property type="entry name" value="Integrase_cat-core"/>
</dbReference>
<dbReference type="InterPro" id="IPR012337">
    <property type="entry name" value="RNaseH-like_sf"/>
</dbReference>
<dbReference type="Proteomes" id="UP001634394">
    <property type="component" value="Unassembled WGS sequence"/>
</dbReference>
<proteinExistence type="predicted"/>
<dbReference type="PANTHER" id="PTHR37984">
    <property type="entry name" value="PROTEIN CBG26694"/>
    <property type="match status" value="1"/>
</dbReference>
<organism evidence="2 3">
    <name type="scientific">Sinanodonta woodiana</name>
    <name type="common">Chinese pond mussel</name>
    <name type="synonym">Anodonta woodiana</name>
    <dbReference type="NCBI Taxonomy" id="1069815"/>
    <lineage>
        <taxon>Eukaryota</taxon>
        <taxon>Metazoa</taxon>
        <taxon>Spiralia</taxon>
        <taxon>Lophotrochozoa</taxon>
        <taxon>Mollusca</taxon>
        <taxon>Bivalvia</taxon>
        <taxon>Autobranchia</taxon>
        <taxon>Heteroconchia</taxon>
        <taxon>Palaeoheterodonta</taxon>
        <taxon>Unionida</taxon>
        <taxon>Unionoidea</taxon>
        <taxon>Unionidae</taxon>
        <taxon>Unioninae</taxon>
        <taxon>Sinanodonta</taxon>
    </lineage>
</organism>
<dbReference type="EMBL" id="JBJQND010000014">
    <property type="protein sequence ID" value="KAL3855390.1"/>
    <property type="molecule type" value="Genomic_DNA"/>
</dbReference>
<evidence type="ECO:0000313" key="2">
    <source>
        <dbReference type="EMBL" id="KAL3855390.1"/>
    </source>
</evidence>
<name>A0ABD3V1V8_SINWO</name>
<evidence type="ECO:0000259" key="1">
    <source>
        <dbReference type="PROSITE" id="PS50994"/>
    </source>
</evidence>
<dbReference type="PANTHER" id="PTHR37984:SF15">
    <property type="entry name" value="INTEGRASE CATALYTIC DOMAIN-CONTAINING PROTEIN"/>
    <property type="match status" value="1"/>
</dbReference>
<feature type="domain" description="Integrase catalytic" evidence="1">
    <location>
        <begin position="369"/>
        <end position="528"/>
    </location>
</feature>
<dbReference type="InterPro" id="IPR036397">
    <property type="entry name" value="RNaseH_sf"/>
</dbReference>
<dbReference type="AlphaFoldDB" id="A0ABD3V1V8"/>
<dbReference type="PROSITE" id="PS50994">
    <property type="entry name" value="INTEGRASE"/>
    <property type="match status" value="1"/>
</dbReference>
<gene>
    <name evidence="2" type="ORF">ACJMK2_014601</name>
</gene>
<dbReference type="Pfam" id="PF00665">
    <property type="entry name" value="rve"/>
    <property type="match status" value="1"/>
</dbReference>
<accession>A0ABD3V1V8</accession>
<dbReference type="SUPFAM" id="SSF53098">
    <property type="entry name" value="Ribonuclease H-like"/>
    <property type="match status" value="1"/>
</dbReference>
<reference evidence="2 3" key="1">
    <citation type="submission" date="2024-11" db="EMBL/GenBank/DDBJ databases">
        <title>Chromosome-level genome assembly of the freshwater bivalve Anodonta woodiana.</title>
        <authorList>
            <person name="Chen X."/>
        </authorList>
    </citation>
    <scope>NUCLEOTIDE SEQUENCE [LARGE SCALE GENOMIC DNA]</scope>
    <source>
        <strain evidence="2">MN2024</strain>
        <tissue evidence="2">Gills</tissue>
    </source>
</reference>
<dbReference type="FunFam" id="3.30.420.10:FF:000032">
    <property type="entry name" value="Retrovirus-related Pol polyprotein from transposon 297-like Protein"/>
    <property type="match status" value="1"/>
</dbReference>
<comment type="caution">
    <text evidence="2">The sequence shown here is derived from an EMBL/GenBank/DDBJ whole genome shotgun (WGS) entry which is preliminary data.</text>
</comment>